<protein>
    <submittedName>
        <fullName evidence="2">Uncharacterized protein</fullName>
    </submittedName>
</protein>
<keyword evidence="3" id="KW-1185">Reference proteome</keyword>
<sequence>MHAEVARIFVGVERRIKTGKLRTIDTEPPHVGSRRPLRVPGHTHAAHTRQRHPTSRAFLHGVLSSSLQFSHSQRTFRSFQNSTKRSILNQLEPEVLG</sequence>
<evidence type="ECO:0000256" key="1">
    <source>
        <dbReference type="SAM" id="MobiDB-lite"/>
    </source>
</evidence>
<organism evidence="2 3">
    <name type="scientific">Tetragonisca angustula</name>
    <dbReference type="NCBI Taxonomy" id="166442"/>
    <lineage>
        <taxon>Eukaryota</taxon>
        <taxon>Metazoa</taxon>
        <taxon>Ecdysozoa</taxon>
        <taxon>Arthropoda</taxon>
        <taxon>Hexapoda</taxon>
        <taxon>Insecta</taxon>
        <taxon>Pterygota</taxon>
        <taxon>Neoptera</taxon>
        <taxon>Endopterygota</taxon>
        <taxon>Hymenoptera</taxon>
        <taxon>Apocrita</taxon>
        <taxon>Aculeata</taxon>
        <taxon>Apoidea</taxon>
        <taxon>Anthophila</taxon>
        <taxon>Apidae</taxon>
        <taxon>Tetragonisca</taxon>
    </lineage>
</organism>
<name>A0AAW1ABX4_9HYME</name>
<comment type="caution">
    <text evidence="2">The sequence shown here is derived from an EMBL/GenBank/DDBJ whole genome shotgun (WGS) entry which is preliminary data.</text>
</comment>
<accession>A0AAW1ABX4</accession>
<reference evidence="2 3" key="1">
    <citation type="submission" date="2024-05" db="EMBL/GenBank/DDBJ databases">
        <title>The nuclear and mitochondrial genome assemblies of Tetragonisca angustula (Apidae: Meliponini), a tiny yet remarkable pollinator in the Neotropics.</title>
        <authorList>
            <person name="Ferrari R."/>
            <person name="Ricardo P.C."/>
            <person name="Dias F.C."/>
            <person name="Araujo N.S."/>
            <person name="Soares D.O."/>
            <person name="Zhou Q.-S."/>
            <person name="Zhu C.-D."/>
            <person name="Coutinho L."/>
            <person name="Airas M.C."/>
            <person name="Batista T.M."/>
        </authorList>
    </citation>
    <scope>NUCLEOTIDE SEQUENCE [LARGE SCALE GENOMIC DNA]</scope>
    <source>
        <strain evidence="2">ASF017062</strain>
        <tissue evidence="2">Abdomen</tissue>
    </source>
</reference>
<evidence type="ECO:0000313" key="3">
    <source>
        <dbReference type="Proteomes" id="UP001432146"/>
    </source>
</evidence>
<feature type="region of interest" description="Disordered" evidence="1">
    <location>
        <begin position="24"/>
        <end position="52"/>
    </location>
</feature>
<dbReference type="EMBL" id="JAWNGG020000039">
    <property type="protein sequence ID" value="KAK9306536.1"/>
    <property type="molecule type" value="Genomic_DNA"/>
</dbReference>
<dbReference type="Proteomes" id="UP001432146">
    <property type="component" value="Unassembled WGS sequence"/>
</dbReference>
<proteinExistence type="predicted"/>
<gene>
    <name evidence="2" type="ORF">QLX08_002833</name>
</gene>
<evidence type="ECO:0000313" key="2">
    <source>
        <dbReference type="EMBL" id="KAK9306536.1"/>
    </source>
</evidence>
<dbReference type="AlphaFoldDB" id="A0AAW1ABX4"/>